<sequence>MSSRADMEAALKAHVLPKLRALGFAGSMPHFRRSRSGAVDLLCFQYRSGGGSFVVEIGRVAEDGFDFHGKHIPAAKAKVSHTRERHRLGSELRVNWGDHWYAFADRDADEVAKEVSAELDRDEVWALVDRLAVLGDGSKG</sequence>
<dbReference type="InterPro" id="IPR025412">
    <property type="entry name" value="DUF4304"/>
</dbReference>
<dbReference type="OrthoDB" id="6914375at2"/>
<dbReference type="AlphaFoldDB" id="A0A419RVW3"/>
<organism evidence="1 2">
    <name type="scientific">Aurantiacibacter aquimixticola</name>
    <dbReference type="NCBI Taxonomy" id="1958945"/>
    <lineage>
        <taxon>Bacteria</taxon>
        <taxon>Pseudomonadati</taxon>
        <taxon>Pseudomonadota</taxon>
        <taxon>Alphaproteobacteria</taxon>
        <taxon>Sphingomonadales</taxon>
        <taxon>Erythrobacteraceae</taxon>
        <taxon>Aurantiacibacter</taxon>
    </lineage>
</organism>
<evidence type="ECO:0000313" key="2">
    <source>
        <dbReference type="Proteomes" id="UP000285232"/>
    </source>
</evidence>
<evidence type="ECO:0000313" key="1">
    <source>
        <dbReference type="EMBL" id="RJY09940.1"/>
    </source>
</evidence>
<proteinExistence type="predicted"/>
<dbReference type="Pfam" id="PF14137">
    <property type="entry name" value="DUF4304"/>
    <property type="match status" value="1"/>
</dbReference>
<protein>
    <submittedName>
        <fullName evidence="1">DUF4304 domain-containing protein</fullName>
    </submittedName>
</protein>
<accession>A0A419RVW3</accession>
<dbReference type="EMBL" id="RAHX01000001">
    <property type="protein sequence ID" value="RJY09940.1"/>
    <property type="molecule type" value="Genomic_DNA"/>
</dbReference>
<keyword evidence="2" id="KW-1185">Reference proteome</keyword>
<comment type="caution">
    <text evidence="1">The sequence shown here is derived from an EMBL/GenBank/DDBJ whole genome shotgun (WGS) entry which is preliminary data.</text>
</comment>
<name>A0A419RVW3_9SPHN</name>
<dbReference type="Proteomes" id="UP000285232">
    <property type="component" value="Unassembled WGS sequence"/>
</dbReference>
<gene>
    <name evidence="1" type="ORF">D6201_11810</name>
</gene>
<reference evidence="1 2" key="1">
    <citation type="journal article" date="2017" name="Int. J. Syst. Evol. Microbiol.">
        <title>Erythrobacter aquimixticola sp. nov., isolated from the junction between the ocean and a freshwater spring.</title>
        <authorList>
            <person name="Park S."/>
            <person name="Jung Y.T."/>
            <person name="Choi S.J."/>
            <person name="Yoon J.H."/>
        </authorList>
    </citation>
    <scope>NUCLEOTIDE SEQUENCE [LARGE SCALE GENOMIC DNA]</scope>
    <source>
        <strain evidence="1 2">JSSK-14</strain>
    </source>
</reference>